<gene>
    <name evidence="14" type="ORF">ALEPTO_LOCUS1124</name>
</gene>
<dbReference type="EMBL" id="CAJVPS010000108">
    <property type="protein sequence ID" value="CAG8453089.1"/>
    <property type="molecule type" value="Genomic_DNA"/>
</dbReference>
<dbReference type="InterPro" id="IPR001173">
    <property type="entry name" value="Glyco_trans_2-like"/>
</dbReference>
<proteinExistence type="inferred from homology"/>
<dbReference type="GO" id="GO:0006487">
    <property type="term" value="P:protein N-linked glycosylation"/>
    <property type="evidence" value="ECO:0007669"/>
    <property type="project" value="TreeGrafter"/>
</dbReference>
<dbReference type="CDD" id="cd04188">
    <property type="entry name" value="DPG_synthase"/>
    <property type="match status" value="1"/>
</dbReference>
<dbReference type="SUPFAM" id="SSF53448">
    <property type="entry name" value="Nucleotide-diphospho-sugar transferases"/>
    <property type="match status" value="1"/>
</dbReference>
<sequence>MAFLIAVAPKPRKRTEKEKYYISARVEEPQLLPNIFQESTVDLTVVVPAYNEETRLPTMLKETVSFLEERRKEFKDWKYEILIVNDGSTDSTKDAALKFGQENLDVDLKVLTLEKNRGKGGAVTQGMLSAGGKYILFVDADGATKFSDLALLERDLAKIESDGFGAAVGSRAHLVETEAVVKRSFIRNFLMHSFHKVLYLLGIRGIGDTQCGFKLFTRKSAQRIFINMHVERWIFDIEMLLIAQHFKTPIAETAVNWHEVDGSKVSLVKDSIQMALDLLTIRLNYLFKIWNFEDPLSKPKRG</sequence>
<dbReference type="EC" id="2.4.1.117" evidence="4"/>
<evidence type="ECO:0000256" key="3">
    <source>
        <dbReference type="ARBA" id="ARBA00006739"/>
    </source>
</evidence>
<protein>
    <recommendedName>
        <fullName evidence="4">dolichyl-phosphate beta-glucosyltransferase</fullName>
        <ecNumber evidence="4">2.4.1.117</ecNumber>
    </recommendedName>
</protein>
<keyword evidence="7" id="KW-0812">Transmembrane</keyword>
<reference evidence="14" key="1">
    <citation type="submission" date="2021-06" db="EMBL/GenBank/DDBJ databases">
        <authorList>
            <person name="Kallberg Y."/>
            <person name="Tangrot J."/>
            <person name="Rosling A."/>
        </authorList>
    </citation>
    <scope>NUCLEOTIDE SEQUENCE</scope>
    <source>
        <strain evidence="14">FL130A</strain>
    </source>
</reference>
<dbReference type="Proteomes" id="UP000789508">
    <property type="component" value="Unassembled WGS sequence"/>
</dbReference>
<dbReference type="GO" id="GO:0004581">
    <property type="term" value="F:dolichyl-phosphate beta-glucosyltransferase activity"/>
    <property type="evidence" value="ECO:0007669"/>
    <property type="project" value="UniProtKB-EC"/>
</dbReference>
<keyword evidence="11" id="KW-0472">Membrane</keyword>
<evidence type="ECO:0000256" key="5">
    <source>
        <dbReference type="ARBA" id="ARBA00022676"/>
    </source>
</evidence>
<evidence type="ECO:0000256" key="6">
    <source>
        <dbReference type="ARBA" id="ARBA00022679"/>
    </source>
</evidence>
<keyword evidence="6" id="KW-0808">Transferase</keyword>
<keyword evidence="5" id="KW-0328">Glycosyltransferase</keyword>
<evidence type="ECO:0000256" key="12">
    <source>
        <dbReference type="ARBA" id="ARBA00045097"/>
    </source>
</evidence>
<comment type="similarity">
    <text evidence="3">Belongs to the glycosyltransferase 2 family.</text>
</comment>
<dbReference type="InterPro" id="IPR029044">
    <property type="entry name" value="Nucleotide-diphossugar_trans"/>
</dbReference>
<evidence type="ECO:0000256" key="8">
    <source>
        <dbReference type="ARBA" id="ARBA00022824"/>
    </source>
</evidence>
<name>A0A9N8YUA8_9GLOM</name>
<comment type="caution">
    <text evidence="14">The sequence shown here is derived from an EMBL/GenBank/DDBJ whole genome shotgun (WGS) entry which is preliminary data.</text>
</comment>
<keyword evidence="15" id="KW-1185">Reference proteome</keyword>
<evidence type="ECO:0000313" key="14">
    <source>
        <dbReference type="EMBL" id="CAG8453089.1"/>
    </source>
</evidence>
<dbReference type="GO" id="GO:0005789">
    <property type="term" value="C:endoplasmic reticulum membrane"/>
    <property type="evidence" value="ECO:0007669"/>
    <property type="project" value="UniProtKB-SubCell"/>
</dbReference>
<keyword evidence="8" id="KW-0256">Endoplasmic reticulum</keyword>
<accession>A0A9N8YUA8</accession>
<dbReference type="InterPro" id="IPR035518">
    <property type="entry name" value="DPG_synthase"/>
</dbReference>
<evidence type="ECO:0000259" key="13">
    <source>
        <dbReference type="Pfam" id="PF00535"/>
    </source>
</evidence>
<evidence type="ECO:0000256" key="9">
    <source>
        <dbReference type="ARBA" id="ARBA00022968"/>
    </source>
</evidence>
<dbReference type="PANTHER" id="PTHR10859">
    <property type="entry name" value="GLYCOSYL TRANSFERASE"/>
    <property type="match status" value="1"/>
</dbReference>
<dbReference type="PANTHER" id="PTHR10859:SF91">
    <property type="entry name" value="DOLICHYL-PHOSPHATE BETA-GLUCOSYLTRANSFERASE"/>
    <property type="match status" value="1"/>
</dbReference>
<evidence type="ECO:0000256" key="1">
    <source>
        <dbReference type="ARBA" id="ARBA00004389"/>
    </source>
</evidence>
<feature type="domain" description="Glycosyltransferase 2-like" evidence="13">
    <location>
        <begin position="44"/>
        <end position="225"/>
    </location>
</feature>
<evidence type="ECO:0000313" key="15">
    <source>
        <dbReference type="Proteomes" id="UP000789508"/>
    </source>
</evidence>
<comment type="pathway">
    <text evidence="2">Protein modification; protein glycosylation.</text>
</comment>
<evidence type="ECO:0000256" key="11">
    <source>
        <dbReference type="ARBA" id="ARBA00023136"/>
    </source>
</evidence>
<dbReference type="Pfam" id="PF00535">
    <property type="entry name" value="Glycos_transf_2"/>
    <property type="match status" value="1"/>
</dbReference>
<evidence type="ECO:0000256" key="10">
    <source>
        <dbReference type="ARBA" id="ARBA00022989"/>
    </source>
</evidence>
<comment type="catalytic activity">
    <reaction evidence="12">
        <text>a di-trans,poly-cis-dolichyl phosphate + UDP-alpha-D-glucose = a di-trans,poly-cis-dolichyl beta-D-glucosyl phosphate + UDP</text>
        <dbReference type="Rhea" id="RHEA:15401"/>
        <dbReference type="Rhea" id="RHEA-COMP:19498"/>
        <dbReference type="Rhea" id="RHEA-COMP:19502"/>
        <dbReference type="ChEBI" id="CHEBI:57525"/>
        <dbReference type="ChEBI" id="CHEBI:57683"/>
        <dbReference type="ChEBI" id="CHEBI:58223"/>
        <dbReference type="ChEBI" id="CHEBI:58885"/>
        <dbReference type="EC" id="2.4.1.117"/>
    </reaction>
    <physiologicalReaction direction="left-to-right" evidence="12">
        <dbReference type="Rhea" id="RHEA:15402"/>
    </physiologicalReaction>
</comment>
<keyword evidence="9" id="KW-0735">Signal-anchor</keyword>
<dbReference type="Gene3D" id="3.90.550.10">
    <property type="entry name" value="Spore Coat Polysaccharide Biosynthesis Protein SpsA, Chain A"/>
    <property type="match status" value="1"/>
</dbReference>
<comment type="subcellular location">
    <subcellularLocation>
        <location evidence="1">Endoplasmic reticulum membrane</location>
        <topology evidence="1">Single-pass membrane protein</topology>
    </subcellularLocation>
</comment>
<dbReference type="OrthoDB" id="3784at2759"/>
<organism evidence="14 15">
    <name type="scientific">Ambispora leptoticha</name>
    <dbReference type="NCBI Taxonomy" id="144679"/>
    <lineage>
        <taxon>Eukaryota</taxon>
        <taxon>Fungi</taxon>
        <taxon>Fungi incertae sedis</taxon>
        <taxon>Mucoromycota</taxon>
        <taxon>Glomeromycotina</taxon>
        <taxon>Glomeromycetes</taxon>
        <taxon>Archaeosporales</taxon>
        <taxon>Ambisporaceae</taxon>
        <taxon>Ambispora</taxon>
    </lineage>
</organism>
<evidence type="ECO:0000256" key="4">
    <source>
        <dbReference type="ARBA" id="ARBA00012583"/>
    </source>
</evidence>
<evidence type="ECO:0000256" key="2">
    <source>
        <dbReference type="ARBA" id="ARBA00004922"/>
    </source>
</evidence>
<dbReference type="AlphaFoldDB" id="A0A9N8YUA8"/>
<evidence type="ECO:0000256" key="7">
    <source>
        <dbReference type="ARBA" id="ARBA00022692"/>
    </source>
</evidence>
<keyword evidence="10" id="KW-1133">Transmembrane helix</keyword>